<dbReference type="Proteomes" id="UP000052982">
    <property type="component" value="Unassembled WGS sequence"/>
</dbReference>
<reference evidence="2 3" key="1">
    <citation type="submission" date="2015-10" db="EMBL/GenBank/DDBJ databases">
        <title>Draft genome sequence of Streptomyces griseoruber DSM 40281, type strain for the species Streptomyces griseoruber.</title>
        <authorList>
            <person name="Ruckert C."/>
            <person name="Winkler A."/>
            <person name="Kalinowski J."/>
            <person name="Kampfer P."/>
            <person name="Glaeser S."/>
        </authorList>
    </citation>
    <scope>NUCLEOTIDE SEQUENCE [LARGE SCALE GENOMIC DNA]</scope>
    <source>
        <strain evidence="2 3">DSM 40281</strain>
    </source>
</reference>
<proteinExistence type="predicted"/>
<sequence length="270" mass="26909">MKRSTGARLCSTAAIGALSLALLTGCSSDEGSKKDSGDSKGASSSSSSSSSSSGSDAKALTSAELEKLLLAQGEVKGYKVADGDDTLPKSKSAVKTDKAACDPLAWATAALAPGDTDANAGNTVSADKASDAPTSLDDVSEADIEDAFDITLTFVGLSSYDGDGAQKAVKAVSDGIAACSGGYGLKADGETSKVTKVAKEKGTGGGDESVAFSEDVDMDGEGTATFHAEVIRKDNTVATFYTVNFAAFADGGDMGPVPAAVVTAQLGKLK</sequence>
<feature type="region of interest" description="Disordered" evidence="1">
    <location>
        <begin position="116"/>
        <end position="136"/>
    </location>
</feature>
<dbReference type="RefSeq" id="WP_055637296.1">
    <property type="nucleotide sequence ID" value="NZ_JBIRRP010000003.1"/>
</dbReference>
<evidence type="ECO:0000256" key="1">
    <source>
        <dbReference type="SAM" id="MobiDB-lite"/>
    </source>
</evidence>
<name>A0A101T2L3_9ACTN</name>
<keyword evidence="3" id="KW-1185">Reference proteome</keyword>
<dbReference type="EMBL" id="LMWW01000016">
    <property type="protein sequence ID" value="KUN84637.1"/>
    <property type="molecule type" value="Genomic_DNA"/>
</dbReference>
<evidence type="ECO:0000313" key="3">
    <source>
        <dbReference type="Proteomes" id="UP000052982"/>
    </source>
</evidence>
<dbReference type="PROSITE" id="PS51257">
    <property type="entry name" value="PROKAR_LIPOPROTEIN"/>
    <property type="match status" value="1"/>
</dbReference>
<dbReference type="STRING" id="1943.AQJ64_14135"/>
<organism evidence="2 3">
    <name type="scientific">Streptomyces griseoruber</name>
    <dbReference type="NCBI Taxonomy" id="1943"/>
    <lineage>
        <taxon>Bacteria</taxon>
        <taxon>Bacillati</taxon>
        <taxon>Actinomycetota</taxon>
        <taxon>Actinomycetes</taxon>
        <taxon>Kitasatosporales</taxon>
        <taxon>Streptomycetaceae</taxon>
        <taxon>Streptomyces</taxon>
    </lineage>
</organism>
<dbReference type="AlphaFoldDB" id="A0A101T2L3"/>
<comment type="caution">
    <text evidence="2">The sequence shown here is derived from an EMBL/GenBank/DDBJ whole genome shotgun (WGS) entry which is preliminary data.</text>
</comment>
<feature type="region of interest" description="Disordered" evidence="1">
    <location>
        <begin position="27"/>
        <end position="57"/>
    </location>
</feature>
<accession>A0A101T2L3</accession>
<evidence type="ECO:0008006" key="4">
    <source>
        <dbReference type="Google" id="ProtNLM"/>
    </source>
</evidence>
<gene>
    <name evidence="2" type="ORF">AQJ64_14135</name>
</gene>
<feature type="compositionally biased region" description="Low complexity" evidence="1">
    <location>
        <begin position="39"/>
        <end position="57"/>
    </location>
</feature>
<protein>
    <recommendedName>
        <fullName evidence="4">Lipoprotein</fullName>
    </recommendedName>
</protein>
<dbReference type="OrthoDB" id="4155588at2"/>
<evidence type="ECO:0000313" key="2">
    <source>
        <dbReference type="EMBL" id="KUN84637.1"/>
    </source>
</evidence>